<keyword evidence="8" id="KW-1185">Reference proteome</keyword>
<evidence type="ECO:0000313" key="8">
    <source>
        <dbReference type="Proteomes" id="UP000057088"/>
    </source>
</evidence>
<dbReference type="InterPro" id="IPR007452">
    <property type="entry name" value="TamB_C"/>
</dbReference>
<gene>
    <name evidence="6" type="ORF">AL536_22235</name>
    <name evidence="7" type="ORF">NCTC11327_00225</name>
</gene>
<keyword evidence="3" id="KW-1133">Transmembrane helix</keyword>
<dbReference type="KEGG" id="vfl:AL536_22235"/>
<dbReference type="Proteomes" id="UP000254626">
    <property type="component" value="Unassembled WGS sequence"/>
</dbReference>
<dbReference type="EMBL" id="CP014035">
    <property type="protein sequence ID" value="AUV47461.1"/>
    <property type="molecule type" value="Genomic_DNA"/>
</dbReference>
<reference evidence="8" key="1">
    <citation type="submission" date="2015-12" db="EMBL/GenBank/DDBJ databases">
        <title>FDA dAtabase for Regulatory Grade micrObial Sequences (FDA-ARGOS): Supporting development and validation of Infectious Disease Dx tests.</title>
        <authorList>
            <person name="Hoffmann M."/>
            <person name="Allard M."/>
            <person name="Evans P."/>
            <person name="Brown E."/>
            <person name="Tallon L.J."/>
            <person name="Sadzewicz L."/>
            <person name="Sengamalay N."/>
            <person name="Ott S."/>
            <person name="Godinez A."/>
            <person name="Nagaraj S."/>
            <person name="Vyas G."/>
            <person name="Aluvathingal J."/>
            <person name="Nadendla S."/>
            <person name="Geyer C."/>
            <person name="Sichtig H."/>
        </authorList>
    </citation>
    <scope>NUCLEOTIDE SEQUENCE [LARGE SCALE GENOMIC DNA]</scope>
    <source>
        <strain evidence="8">ATCC 33809</strain>
    </source>
</reference>
<keyword evidence="4" id="KW-0472">Membrane</keyword>
<dbReference type="RefSeq" id="WP_062789283.1">
    <property type="nucleotide sequence ID" value="NZ_CABLBX010000007.1"/>
</dbReference>
<dbReference type="GO" id="GO:0005886">
    <property type="term" value="C:plasma membrane"/>
    <property type="evidence" value="ECO:0007669"/>
    <property type="project" value="InterPro"/>
</dbReference>
<dbReference type="EMBL" id="UHIP01000001">
    <property type="protein sequence ID" value="SUP19734.1"/>
    <property type="molecule type" value="Genomic_DNA"/>
</dbReference>
<organism evidence="7 9">
    <name type="scientific">Vibrio fluvialis</name>
    <dbReference type="NCBI Taxonomy" id="676"/>
    <lineage>
        <taxon>Bacteria</taxon>
        <taxon>Pseudomonadati</taxon>
        <taxon>Pseudomonadota</taxon>
        <taxon>Gammaproteobacteria</taxon>
        <taxon>Vibrionales</taxon>
        <taxon>Vibrionaceae</taxon>
        <taxon>Vibrio</taxon>
    </lineage>
</organism>
<reference evidence="7 9" key="3">
    <citation type="submission" date="2018-06" db="EMBL/GenBank/DDBJ databases">
        <authorList>
            <consortium name="Pathogen Informatics"/>
            <person name="Doyle S."/>
        </authorList>
    </citation>
    <scope>NUCLEOTIDE SEQUENCE [LARGE SCALE GENOMIC DNA]</scope>
    <source>
        <strain evidence="7 9">NCTC11327</strain>
    </source>
</reference>
<dbReference type="PANTHER" id="PTHR36985:SF1">
    <property type="entry name" value="TRANSLOCATION AND ASSEMBLY MODULE SUBUNIT TAMB"/>
    <property type="match status" value="1"/>
</dbReference>
<evidence type="ECO:0000256" key="4">
    <source>
        <dbReference type="ARBA" id="ARBA00023136"/>
    </source>
</evidence>
<accession>A0AAX2LJM4</accession>
<evidence type="ECO:0000256" key="3">
    <source>
        <dbReference type="ARBA" id="ARBA00022989"/>
    </source>
</evidence>
<dbReference type="PANTHER" id="PTHR36985">
    <property type="entry name" value="TRANSLOCATION AND ASSEMBLY MODULE SUBUNIT TAMB"/>
    <property type="match status" value="1"/>
</dbReference>
<keyword evidence="2" id="KW-0812">Transmembrane</keyword>
<evidence type="ECO:0000256" key="2">
    <source>
        <dbReference type="ARBA" id="ARBA00022692"/>
    </source>
</evidence>
<evidence type="ECO:0000313" key="9">
    <source>
        <dbReference type="Proteomes" id="UP000254626"/>
    </source>
</evidence>
<evidence type="ECO:0000313" key="7">
    <source>
        <dbReference type="EMBL" id="SUP19734.1"/>
    </source>
</evidence>
<evidence type="ECO:0000313" key="6">
    <source>
        <dbReference type="EMBL" id="AUV47461.1"/>
    </source>
</evidence>
<dbReference type="Pfam" id="PF04357">
    <property type="entry name" value="TamB"/>
    <property type="match status" value="1"/>
</dbReference>
<dbReference type="Proteomes" id="UP000057088">
    <property type="component" value="Chromosome 2"/>
</dbReference>
<dbReference type="GO" id="GO:0097347">
    <property type="term" value="C:TAM protein secretion complex"/>
    <property type="evidence" value="ECO:0007669"/>
    <property type="project" value="TreeGrafter"/>
</dbReference>
<protein>
    <submittedName>
        <fullName evidence="6">Translocation/assembly module TamB</fullName>
    </submittedName>
    <submittedName>
        <fullName evidence="7">Uncharacterized protein YtfN</fullName>
    </submittedName>
</protein>
<reference evidence="6" key="2">
    <citation type="submission" date="2018-01" db="EMBL/GenBank/DDBJ databases">
        <title>FDA dAtabase for Regulatory Grade micrObial Sequences (FDA-ARGOS): Supporting development and validation of Infectious Disease Dx tests.</title>
        <authorList>
            <person name="Hoffmann M."/>
            <person name="Allard M."/>
            <person name="Evans P."/>
            <person name="Brown E."/>
            <person name="Tallon L."/>
            <person name="Sadzewicz L."/>
            <person name="Sengamalay N."/>
            <person name="Ott S."/>
            <person name="Godinez A."/>
            <person name="Nagaraj S."/>
            <person name="Vyas G."/>
            <person name="Aluvathingal J."/>
            <person name="Nadendla S."/>
            <person name="Geyer C."/>
            <person name="Sichtig H."/>
        </authorList>
    </citation>
    <scope>NUCLEOTIDE SEQUENCE</scope>
    <source>
        <strain evidence="6">ATCC 33809</strain>
    </source>
</reference>
<dbReference type="AlphaFoldDB" id="A0AAX2LJM4"/>
<comment type="subcellular location">
    <subcellularLocation>
        <location evidence="1">Membrane</location>
        <topology evidence="1">Single-pass membrane protein</topology>
    </subcellularLocation>
</comment>
<dbReference type="GeneID" id="29385989"/>
<proteinExistence type="predicted"/>
<dbReference type="GO" id="GO:0009306">
    <property type="term" value="P:protein secretion"/>
    <property type="evidence" value="ECO:0007669"/>
    <property type="project" value="InterPro"/>
</dbReference>
<feature type="domain" description="Translocation and assembly module TamB C-terminal" evidence="5">
    <location>
        <begin position="916"/>
        <end position="1252"/>
    </location>
</feature>
<evidence type="ECO:0000259" key="5">
    <source>
        <dbReference type="Pfam" id="PF04357"/>
    </source>
</evidence>
<sequence length="1253" mass="135344">MIRRAIKWTKWFTAALVALTIILTLAIAGLLFTNQGLNLVVWGAQKALPQFSVGATQGALFPRFTLQQVRFNDAELNIDTEVDSLTLAVKASCLLDPVLCVNEVAISGLHLNLPSLPASSDEPPSAPSEPLTNLSTPVPIKLGRLVLDDIHLNVLGHQLDWQHFATSAAFQSNRLRIGQTDWQGVRVALAPAVETQTPAAPPAANEPAQDIVLPEVIIPLRIELNRFDLRDFTLVQETPIQIHHLGLKASAYQSQVSVDTLELDMPQVNAKLNTQITLSGDYPLSLALDATAKLAEAKGQTLTLNASGSVANLALKAQLAGRAEAQLNAKLQPLNREFPFDVTIDTLKAQWPLVEKGEYFVEAPRIAAKGSLQGYQLELQSHLKGNAVPEVDVALQGEGNLQRISLNELKVHTLGGDIQGQASADWSALVKWQASLNLKQIQPGLQWPQAEGVVSGDVATSGQLTKQGGWQVELPTLAIHGMVRDYPLDINGMLSASDVSGNSDFKFSTPGLTLAHGPNKVTAQGQLDKTWRLGLSLDLPDLAKSMPDLTGRVIGDVTLLGPLKEPKVKLALDADRLAWQQEAKVKHVTLSGSVVPMPTPQADISLRVQGMEYQDQVVRTVNLVARGTQAQHELTLDVDSDLVSTQLAVAGSLLEKPAMIWDGRLERARIESQQGVWELNHATEIKANIDQQNATIAAHCWRQAGSSLCLDKPATVGASGEAQLSVNQFDFAQVKAFLPPETLLRGSVDADVWAKWSPDQPPQVKAKIRMPEGNVEQKLEQTLKLGWDKIELNAMLVKNRLQADWQVDVTDNGDVSGKLTIPNVIAEDKQMQGALKLTTFNIDFLAPLIGEYSEVKSNIETDVTFSGAMLHPQVNGRFSVSDMQVRGDISPVEINAGTLAVNFNGYQATLDAGIETTDGKLNVTGDANWQQLDDWRVNAHVGAESLLVDLPPMVKMKVVPDLTLAMQPKLAKIDGSIALPWGRIVVEELPPSAISVSKDQVLVNADLQPISEQSSIPFNVETNVSIVIGNDFKLSAFGLEGGLVGRLQVSQKDQGPFVTGEVNIQDGQYRSFGQDLIIQEGKILMNGPVDQPYVSIKAIRNPDNTQDDVVAGVQVTGPADEPTVSIFSDPSMPQANALSYLLRGQDIDGETGGNAMTTTLIGLSLAKSGKVVGQIGEELGVQDLQLDTAGSGDDSQVTVSGYILPGLQVKYGVGIFNSVGEFTVRYRLMKDLYLEAVSGLDSGVDLLYRFEFD</sequence>
<name>A0AAX2LJM4_VIBFL</name>
<evidence type="ECO:0000256" key="1">
    <source>
        <dbReference type="ARBA" id="ARBA00004167"/>
    </source>
</evidence>